<keyword evidence="1" id="KW-1133">Transmembrane helix</keyword>
<proteinExistence type="predicted"/>
<keyword evidence="1" id="KW-0812">Transmembrane</keyword>
<comment type="caution">
    <text evidence="2">The sequence shown here is derived from an EMBL/GenBank/DDBJ whole genome shotgun (WGS) entry which is preliminary data.</text>
</comment>
<name>U2NYB4_LEVBR</name>
<feature type="transmembrane region" description="Helical" evidence="1">
    <location>
        <begin position="39"/>
        <end position="56"/>
    </location>
</feature>
<sequence>MKELNAKAGIATVRATLVNTLPKFSPKVPRRRRKKPRRIIKMVDVMELIIAAFVNVDSTALSTLMVVASELIYLMA</sequence>
<keyword evidence="1" id="KW-0472">Membrane</keyword>
<evidence type="ECO:0000313" key="3">
    <source>
        <dbReference type="Proteomes" id="UP000016644"/>
    </source>
</evidence>
<reference evidence="2 3" key="1">
    <citation type="submission" date="2013-06" db="EMBL/GenBank/DDBJ databases">
        <authorList>
            <person name="Weinstock G."/>
            <person name="Sodergren E."/>
            <person name="Lobos E.A."/>
            <person name="Fulton L."/>
            <person name="Fulton R."/>
            <person name="Courtney L."/>
            <person name="Fronick C."/>
            <person name="O'Laughlin M."/>
            <person name="Godfrey J."/>
            <person name="Wilson R.M."/>
            <person name="Miner T."/>
            <person name="Farmer C."/>
            <person name="Delehaunty K."/>
            <person name="Cordes M."/>
            <person name="Minx P."/>
            <person name="Tomlinson C."/>
            <person name="Chen J."/>
            <person name="Wollam A."/>
            <person name="Pepin K.H."/>
            <person name="Bhonagiri V."/>
            <person name="Zhang X."/>
            <person name="Warren W."/>
            <person name="Mitreva M."/>
            <person name="Mardis E.R."/>
            <person name="Wilson R.K."/>
        </authorList>
    </citation>
    <scope>NUCLEOTIDE SEQUENCE [LARGE SCALE GENOMIC DNA]</scope>
    <source>
        <strain evidence="2 3">ATCC 14869</strain>
    </source>
</reference>
<accession>U2NYB4</accession>
<evidence type="ECO:0000256" key="1">
    <source>
        <dbReference type="SAM" id="Phobius"/>
    </source>
</evidence>
<dbReference type="HOGENOM" id="CLU_2649840_0_0_9"/>
<protein>
    <submittedName>
        <fullName evidence="2">Uncharacterized protein</fullName>
    </submittedName>
</protein>
<dbReference type="AlphaFoldDB" id="U2NYB4"/>
<gene>
    <name evidence="2" type="ORF">HMPREF0495_01692</name>
</gene>
<dbReference type="EMBL" id="AWVK01000074">
    <property type="protein sequence ID" value="ERK43095.1"/>
    <property type="molecule type" value="Genomic_DNA"/>
</dbReference>
<evidence type="ECO:0000313" key="2">
    <source>
        <dbReference type="EMBL" id="ERK43095.1"/>
    </source>
</evidence>
<dbReference type="Proteomes" id="UP000016644">
    <property type="component" value="Unassembled WGS sequence"/>
</dbReference>
<organism evidence="2 3">
    <name type="scientific">Levilactobacillus brevis ATCC 14869 = DSM 20054</name>
    <dbReference type="NCBI Taxonomy" id="649758"/>
    <lineage>
        <taxon>Bacteria</taxon>
        <taxon>Bacillati</taxon>
        <taxon>Bacillota</taxon>
        <taxon>Bacilli</taxon>
        <taxon>Lactobacillales</taxon>
        <taxon>Lactobacillaceae</taxon>
        <taxon>Levilactobacillus</taxon>
    </lineage>
</organism>